<organism evidence="1 2">
    <name type="scientific">Coniosporium tulheliwenetii</name>
    <dbReference type="NCBI Taxonomy" id="3383036"/>
    <lineage>
        <taxon>Eukaryota</taxon>
        <taxon>Fungi</taxon>
        <taxon>Dikarya</taxon>
        <taxon>Ascomycota</taxon>
        <taxon>Pezizomycotina</taxon>
        <taxon>Dothideomycetes</taxon>
        <taxon>Dothideomycetes incertae sedis</taxon>
        <taxon>Coniosporium</taxon>
    </lineage>
</organism>
<keyword evidence="2" id="KW-1185">Reference proteome</keyword>
<proteinExistence type="predicted"/>
<accession>A0ACC2Z6Q4</accession>
<dbReference type="Proteomes" id="UP001172680">
    <property type="component" value="Unassembled WGS sequence"/>
</dbReference>
<evidence type="ECO:0000313" key="2">
    <source>
        <dbReference type="Proteomes" id="UP001172680"/>
    </source>
</evidence>
<gene>
    <name evidence="1" type="ORF">H2199_004114</name>
</gene>
<name>A0ACC2Z6Q4_9PEZI</name>
<evidence type="ECO:0000313" key="1">
    <source>
        <dbReference type="EMBL" id="KAJ9643435.1"/>
    </source>
</evidence>
<dbReference type="EMBL" id="JAPDRP010000011">
    <property type="protein sequence ID" value="KAJ9643435.1"/>
    <property type="molecule type" value="Genomic_DNA"/>
</dbReference>
<reference evidence="1" key="1">
    <citation type="submission" date="2022-10" db="EMBL/GenBank/DDBJ databases">
        <title>Culturing micro-colonial fungi from biological soil crusts in the Mojave desert and describing Neophaeococcomyces mojavensis, and introducing the new genera and species Taxawa tesnikishii.</title>
        <authorList>
            <person name="Kurbessoian T."/>
            <person name="Stajich J.E."/>
        </authorList>
    </citation>
    <scope>NUCLEOTIDE SEQUENCE</scope>
    <source>
        <strain evidence="1">JES_115</strain>
    </source>
</reference>
<protein>
    <submittedName>
        <fullName evidence="1">Uncharacterized protein</fullName>
    </submittedName>
</protein>
<sequence>MAPLRACFLTLPTEIRNRIYSLVILNDRDPAQPQKDTKILRFLLACRQIHHEAFRLAFSSTMFTTTQWNSGGIGSKEMTLSNKVRYLRSAKRRAIRYLNLEASYYWYDEGHRALLERFGFSVTDFHQAALDLEELRITLVPRALDAFWDSYMHDSVLSGLEGVVVDAVAQMGRLKRVFLIRANKFPEGCVLRLYKNIELLVESRLAMNGWTTTQDSAGRIMIVDSREDRAEQRRYVFPDTTSPSNTHILSLLPTNPPTRSLAIGTTTAIPPTPASFTENHDFLRVLDWVLSEHAVHDPDVQSQAAAFASTAGSNLGSGGVFFPANHPSRRPERRRRGSGGPGYGGGGATGGDGAGAASVQGGAGRNPPDYGRIAWPEDIFGSVEVDGQGKFVGKNGNYQSSGTYRVVTREGILGLSKYLRERVVERLKELEAQQKERER</sequence>
<comment type="caution">
    <text evidence="1">The sequence shown here is derived from an EMBL/GenBank/DDBJ whole genome shotgun (WGS) entry which is preliminary data.</text>
</comment>